<accession>U5DCR9</accession>
<dbReference type="EMBL" id="KI392271">
    <property type="protein sequence ID" value="ERN18203.1"/>
    <property type="molecule type" value="Genomic_DNA"/>
</dbReference>
<gene>
    <name evidence="1" type="ORF">AMTR_s00054p00223760</name>
</gene>
<dbReference type="HOGENOM" id="CLU_2820046_0_0_1"/>
<reference evidence="2" key="1">
    <citation type="journal article" date="2013" name="Science">
        <title>The Amborella genome and the evolution of flowering plants.</title>
        <authorList>
            <consortium name="Amborella Genome Project"/>
        </authorList>
    </citation>
    <scope>NUCLEOTIDE SEQUENCE [LARGE SCALE GENOMIC DNA]</scope>
</reference>
<sequence>PRSRVCSCKEKVEEGFDKTWIPLAKLVSYTAFTEIDHYSQFSKAENCCSLECRSAKVVPTIDVRVWD</sequence>
<name>U5DCR9_AMBTC</name>
<dbReference type="AlphaFoldDB" id="U5DCR9"/>
<protein>
    <submittedName>
        <fullName evidence="1">Uncharacterized protein</fullName>
    </submittedName>
</protein>
<evidence type="ECO:0000313" key="2">
    <source>
        <dbReference type="Proteomes" id="UP000017836"/>
    </source>
</evidence>
<keyword evidence="2" id="KW-1185">Reference proteome</keyword>
<dbReference type="Gramene" id="ERN18203">
    <property type="protein sequence ID" value="ERN18203"/>
    <property type="gene ID" value="AMTR_s00054p00223760"/>
</dbReference>
<dbReference type="Proteomes" id="UP000017836">
    <property type="component" value="Unassembled WGS sequence"/>
</dbReference>
<proteinExistence type="predicted"/>
<evidence type="ECO:0000313" key="1">
    <source>
        <dbReference type="EMBL" id="ERN18203.1"/>
    </source>
</evidence>
<organism evidence="1 2">
    <name type="scientific">Amborella trichopoda</name>
    <dbReference type="NCBI Taxonomy" id="13333"/>
    <lineage>
        <taxon>Eukaryota</taxon>
        <taxon>Viridiplantae</taxon>
        <taxon>Streptophyta</taxon>
        <taxon>Embryophyta</taxon>
        <taxon>Tracheophyta</taxon>
        <taxon>Spermatophyta</taxon>
        <taxon>Magnoliopsida</taxon>
        <taxon>Amborellales</taxon>
        <taxon>Amborellaceae</taxon>
        <taxon>Amborella</taxon>
    </lineage>
</organism>
<feature type="non-terminal residue" evidence="1">
    <location>
        <position position="1"/>
    </location>
</feature>